<reference evidence="1 2" key="1">
    <citation type="submission" date="2019-06" db="EMBL/GenBank/DDBJ databases">
        <title>Draft genome of Aliikangiella marina GYP-15.</title>
        <authorList>
            <person name="Wang G."/>
        </authorList>
    </citation>
    <scope>NUCLEOTIDE SEQUENCE [LARGE SCALE GENOMIC DNA]</scope>
    <source>
        <strain evidence="1 2">GYP-15</strain>
    </source>
</reference>
<evidence type="ECO:0000313" key="1">
    <source>
        <dbReference type="EMBL" id="TQV77326.1"/>
    </source>
</evidence>
<dbReference type="Proteomes" id="UP000317839">
    <property type="component" value="Unassembled WGS sequence"/>
</dbReference>
<gene>
    <name evidence="1" type="ORF">FLL45_05110</name>
</gene>
<organism evidence="1 2">
    <name type="scientific">Aliikangiella marina</name>
    <dbReference type="NCBI Taxonomy" id="1712262"/>
    <lineage>
        <taxon>Bacteria</taxon>
        <taxon>Pseudomonadati</taxon>
        <taxon>Pseudomonadota</taxon>
        <taxon>Gammaproteobacteria</taxon>
        <taxon>Oceanospirillales</taxon>
        <taxon>Pleioneaceae</taxon>
        <taxon>Aliikangiella</taxon>
    </lineage>
</organism>
<proteinExistence type="predicted"/>
<dbReference type="AlphaFoldDB" id="A0A545TJH4"/>
<dbReference type="RefSeq" id="WP_142940897.1">
    <property type="nucleotide sequence ID" value="NZ_VIKR01000001.1"/>
</dbReference>
<name>A0A545TJH4_9GAMM</name>
<evidence type="ECO:0000313" key="2">
    <source>
        <dbReference type="Proteomes" id="UP000317839"/>
    </source>
</evidence>
<accession>A0A545TJH4</accession>
<dbReference type="OrthoDB" id="6120820at2"/>
<protein>
    <submittedName>
        <fullName evidence="1">Response regulator</fullName>
    </submittedName>
</protein>
<keyword evidence="2" id="KW-1185">Reference proteome</keyword>
<sequence length="180" mass="20640">MSAVRITIDQYLYEVLKEHANKALTVVQLRNSYLARLPIAVSPDIARKAIYRQLLRLVGSGVLLKRPKSNPQHSTYEITSKFRQAEFKPTTPSHQRSLPKKVGTKISQGIQPRSFEELLRQYQVDLLSSIAESEEYKRLYTMNPELKTLLEAQYHHARDQSSKLLGQIKAIKTVISHLSK</sequence>
<dbReference type="EMBL" id="VIKR01000001">
    <property type="protein sequence ID" value="TQV77326.1"/>
    <property type="molecule type" value="Genomic_DNA"/>
</dbReference>
<comment type="caution">
    <text evidence="1">The sequence shown here is derived from an EMBL/GenBank/DDBJ whole genome shotgun (WGS) entry which is preliminary data.</text>
</comment>